<dbReference type="EMBL" id="KN847613">
    <property type="protein sequence ID" value="KIV98628.1"/>
    <property type="molecule type" value="Genomic_DNA"/>
</dbReference>
<comment type="similarity">
    <text evidence="2">Belongs to the ESS2 family.</text>
</comment>
<feature type="compositionally biased region" description="Basic and acidic residues" evidence="4">
    <location>
        <begin position="454"/>
        <end position="463"/>
    </location>
</feature>
<dbReference type="PANTHER" id="PTHR12940">
    <property type="entry name" value="ES-2 PROTEIN - RELATED"/>
    <property type="match status" value="1"/>
</dbReference>
<dbReference type="RefSeq" id="XP_016208498.1">
    <property type="nucleotide sequence ID" value="XM_016363658.1"/>
</dbReference>
<evidence type="ECO:0000256" key="1">
    <source>
        <dbReference type="ARBA" id="ARBA00004123"/>
    </source>
</evidence>
<keyword evidence="6" id="KW-1185">Reference proteome</keyword>
<dbReference type="PANTHER" id="PTHR12940:SF0">
    <property type="entry name" value="SPLICING FACTOR ESS-2 HOMOLOG"/>
    <property type="match status" value="1"/>
</dbReference>
<dbReference type="GeneID" id="27317549"/>
<name>A0A0D2AI84_9PEZI</name>
<evidence type="ECO:0008006" key="7">
    <source>
        <dbReference type="Google" id="ProtNLM"/>
    </source>
</evidence>
<evidence type="ECO:0000313" key="6">
    <source>
        <dbReference type="Proteomes" id="UP000053259"/>
    </source>
</evidence>
<gene>
    <name evidence="5" type="ORF">PV09_09576</name>
</gene>
<dbReference type="HOGENOM" id="CLU_024820_0_0_1"/>
<evidence type="ECO:0000256" key="3">
    <source>
        <dbReference type="ARBA" id="ARBA00023242"/>
    </source>
</evidence>
<organism evidence="5 6">
    <name type="scientific">Verruconis gallopava</name>
    <dbReference type="NCBI Taxonomy" id="253628"/>
    <lineage>
        <taxon>Eukaryota</taxon>
        <taxon>Fungi</taxon>
        <taxon>Dikarya</taxon>
        <taxon>Ascomycota</taxon>
        <taxon>Pezizomycotina</taxon>
        <taxon>Dothideomycetes</taxon>
        <taxon>Pleosporomycetidae</taxon>
        <taxon>Venturiales</taxon>
        <taxon>Sympoventuriaceae</taxon>
        <taxon>Verruconis</taxon>
    </lineage>
</organism>
<feature type="region of interest" description="Disordered" evidence="4">
    <location>
        <begin position="400"/>
        <end position="430"/>
    </location>
</feature>
<dbReference type="Proteomes" id="UP000053259">
    <property type="component" value="Unassembled WGS sequence"/>
</dbReference>
<evidence type="ECO:0000256" key="4">
    <source>
        <dbReference type="SAM" id="MobiDB-lite"/>
    </source>
</evidence>
<dbReference type="STRING" id="253628.A0A0D2AI84"/>
<comment type="subcellular location">
    <subcellularLocation>
        <location evidence="1">Nucleus</location>
    </subcellularLocation>
</comment>
<feature type="region of interest" description="Disordered" evidence="4">
    <location>
        <begin position="87"/>
        <end position="124"/>
    </location>
</feature>
<feature type="compositionally biased region" description="Polar residues" evidence="4">
    <location>
        <begin position="104"/>
        <end position="117"/>
    </location>
</feature>
<dbReference type="OrthoDB" id="19679at2759"/>
<reference evidence="5 6" key="1">
    <citation type="submission" date="2015-01" db="EMBL/GenBank/DDBJ databases">
        <title>The Genome Sequence of Ochroconis gallopava CBS43764.</title>
        <authorList>
            <consortium name="The Broad Institute Genomics Platform"/>
            <person name="Cuomo C."/>
            <person name="de Hoog S."/>
            <person name="Gorbushina A."/>
            <person name="Stielow B."/>
            <person name="Teixiera M."/>
            <person name="Abouelleil A."/>
            <person name="Chapman S.B."/>
            <person name="Priest M."/>
            <person name="Young S.K."/>
            <person name="Wortman J."/>
            <person name="Nusbaum C."/>
            <person name="Birren B."/>
        </authorList>
    </citation>
    <scope>NUCLEOTIDE SEQUENCE [LARGE SCALE GENOMIC DNA]</scope>
    <source>
        <strain evidence="5 6">CBS 43764</strain>
    </source>
</reference>
<feature type="region of interest" description="Disordered" evidence="4">
    <location>
        <begin position="446"/>
        <end position="473"/>
    </location>
</feature>
<dbReference type="AlphaFoldDB" id="A0A0D2AI84"/>
<accession>A0A0D2AI84</accession>
<dbReference type="GO" id="GO:0071013">
    <property type="term" value="C:catalytic step 2 spliceosome"/>
    <property type="evidence" value="ECO:0007669"/>
    <property type="project" value="TreeGrafter"/>
</dbReference>
<feature type="region of interest" description="Disordered" evidence="4">
    <location>
        <begin position="276"/>
        <end position="297"/>
    </location>
</feature>
<dbReference type="InParanoid" id="A0A0D2AI84"/>
<dbReference type="Pfam" id="PF09751">
    <property type="entry name" value="Es2"/>
    <property type="match status" value="1"/>
</dbReference>
<proteinExistence type="inferred from homology"/>
<protein>
    <recommendedName>
        <fullName evidence="7">Nuclear protein DGCR14</fullName>
    </recommendedName>
</protein>
<dbReference type="VEuPathDB" id="FungiDB:PV09_09576"/>
<keyword evidence="3" id="KW-0539">Nucleus</keyword>
<dbReference type="InterPro" id="IPR019148">
    <property type="entry name" value="Nuclear_protein_DGCR14_ESS-2"/>
</dbReference>
<sequence length="473" mass="51965">MVRCCYSKALTKRSAEDSLMLPPPPTKKIKRPSKVLDEDQYTSALSHIIARDFFPGLEETASTQEYLDALQSEDKEWIARAGKRLTQIMTPGPNGRQARGKIGTRTTPYTGLSSETPQGWVGDTPWTVGRTEVHDQSRPKPPNINMNMSLSAFQAKYTSEDNESFNALLDKGNEQNRQKNAWLWNGNQIPGGARVLEQAKQQKSLEALNSPSASNDIILADRACDKRPAMPEYRKAEPKNSLMFIPDSIEDYQQTSIQEAEAKSLAPPKAINYAGTRMPDESNPVSSVPPSPSMSAVDAAVTGRPHFSASEAGYSGAETPRVAGYKFVDAEVQPHEITYMERRSRGESKEQPDPDNVLRLLGSPDATPNPFKLPETSNRERLHLKLVDRVNRNRRTSSDRLGALMGGQTPGRTPTPKFMSASGIKRAPGNLTPAAQNLLRKIGTSAHATSAWDAKSKGKEDSKLAGVTPRISR</sequence>
<evidence type="ECO:0000313" key="5">
    <source>
        <dbReference type="EMBL" id="KIV98628.1"/>
    </source>
</evidence>
<evidence type="ECO:0000256" key="2">
    <source>
        <dbReference type="ARBA" id="ARBA00009072"/>
    </source>
</evidence>